<dbReference type="Proteomes" id="UP000073492">
    <property type="component" value="Unassembled WGS sequence"/>
</dbReference>
<feature type="region of interest" description="Disordered" evidence="1">
    <location>
        <begin position="134"/>
        <end position="178"/>
    </location>
</feature>
<gene>
    <name evidence="2" type="ORF">AC579_3346</name>
</gene>
<evidence type="ECO:0000313" key="3">
    <source>
        <dbReference type="Proteomes" id="UP000073492"/>
    </source>
</evidence>
<organism evidence="2 3">
    <name type="scientific">Pseudocercospora musae</name>
    <dbReference type="NCBI Taxonomy" id="113226"/>
    <lineage>
        <taxon>Eukaryota</taxon>
        <taxon>Fungi</taxon>
        <taxon>Dikarya</taxon>
        <taxon>Ascomycota</taxon>
        <taxon>Pezizomycotina</taxon>
        <taxon>Dothideomycetes</taxon>
        <taxon>Dothideomycetidae</taxon>
        <taxon>Mycosphaerellales</taxon>
        <taxon>Mycosphaerellaceae</taxon>
        <taxon>Pseudocercospora</taxon>
    </lineage>
</organism>
<evidence type="ECO:0000313" key="2">
    <source>
        <dbReference type="EMBL" id="KXT13015.1"/>
    </source>
</evidence>
<comment type="caution">
    <text evidence="2">The sequence shown here is derived from an EMBL/GenBank/DDBJ whole genome shotgun (WGS) entry which is preliminary data.</text>
</comment>
<evidence type="ECO:0000256" key="1">
    <source>
        <dbReference type="SAM" id="MobiDB-lite"/>
    </source>
</evidence>
<protein>
    <submittedName>
        <fullName evidence="2">Uncharacterized protein</fullName>
    </submittedName>
</protein>
<dbReference type="AlphaFoldDB" id="A0A139IEF9"/>
<reference evidence="2 3" key="1">
    <citation type="submission" date="2015-07" db="EMBL/GenBank/DDBJ databases">
        <title>Comparative genomics of the Sigatoka disease complex on banana suggests a link between parallel evolutionary changes in Pseudocercospora fijiensis and Pseudocercospora eumusae and increased virulence on the banana host.</title>
        <authorList>
            <person name="Chang T.-C."/>
            <person name="Salvucci A."/>
            <person name="Crous P.W."/>
            <person name="Stergiopoulos I."/>
        </authorList>
    </citation>
    <scope>NUCLEOTIDE SEQUENCE [LARGE SCALE GENOMIC DNA]</scope>
    <source>
        <strain evidence="2 3">CBS 116634</strain>
    </source>
</reference>
<accession>A0A139IEF9</accession>
<name>A0A139IEF9_9PEZI</name>
<dbReference type="EMBL" id="LFZO01000132">
    <property type="protein sequence ID" value="KXT13015.1"/>
    <property type="molecule type" value="Genomic_DNA"/>
</dbReference>
<feature type="compositionally biased region" description="Polar residues" evidence="1">
    <location>
        <begin position="145"/>
        <end position="157"/>
    </location>
</feature>
<proteinExistence type="predicted"/>
<keyword evidence="3" id="KW-1185">Reference proteome</keyword>
<sequence length="178" mass="19361">MVVLTYQPISMPTHCAQERGSTRCVRMNHVDHSSLASPVYQVQRLEPAPNGPSSHCAIQGLHDSSAVARVTRVKRSRVARTNLRKQQSVAIWTGKHLTCLTGGPTQEAVLTSVGFKLGGHAFCAARRYKTPSSIGEGLDPRPAFNSASRHWSPQSNPRELARALRTAGARSFTHETPG</sequence>